<dbReference type="EC" id="2.3.1.-" evidence="4"/>
<dbReference type="InterPro" id="IPR016181">
    <property type="entry name" value="Acyl_CoA_acyltransferase"/>
</dbReference>
<dbReference type="PANTHER" id="PTHR43877">
    <property type="entry name" value="AMINOALKYLPHOSPHONATE N-ACETYLTRANSFERASE-RELATED-RELATED"/>
    <property type="match status" value="1"/>
</dbReference>
<dbReference type="RefSeq" id="WP_270159685.1">
    <property type="nucleotide sequence ID" value="NZ_JAPNNL010000278.1"/>
</dbReference>
<keyword evidence="2 4" id="KW-0012">Acyltransferase</keyword>
<dbReference type="InterPro" id="IPR000182">
    <property type="entry name" value="GNAT_dom"/>
</dbReference>
<name>A0ABT4SP62_9ACTN</name>
<protein>
    <submittedName>
        <fullName evidence="4">GNAT family N-acetyltransferase</fullName>
        <ecNumber evidence="4">2.3.1.-</ecNumber>
    </submittedName>
</protein>
<sequence length="190" mass="20463">WPSGDTAAVRALSLRGFAPLVAVAARPRGASRPPDDPRVRPVTPADLEDVARLYEALVAYDAQFGWVTPRPSTPARIREHLADTLPRSWAWVAEHRGAVAGVVIVDPPARSRWVASLVTRTPAAYLGVMYAHPAVRGRGVGAALAAAAHARLDASGVAVTVLHHAVPNPLSAPFWARQGYRPVFTQWVRR</sequence>
<organism evidence="4 5">
    <name type="scientific">Nonomuraea corallina</name>
    <dbReference type="NCBI Taxonomy" id="2989783"/>
    <lineage>
        <taxon>Bacteria</taxon>
        <taxon>Bacillati</taxon>
        <taxon>Actinomycetota</taxon>
        <taxon>Actinomycetes</taxon>
        <taxon>Streptosporangiales</taxon>
        <taxon>Streptosporangiaceae</taxon>
        <taxon>Nonomuraea</taxon>
    </lineage>
</organism>
<accession>A0ABT4SP62</accession>
<dbReference type="PROSITE" id="PS51186">
    <property type="entry name" value="GNAT"/>
    <property type="match status" value="1"/>
</dbReference>
<dbReference type="EMBL" id="JAPNNL010000278">
    <property type="protein sequence ID" value="MDA0638735.1"/>
    <property type="molecule type" value="Genomic_DNA"/>
</dbReference>
<comment type="caution">
    <text evidence="4">The sequence shown here is derived from an EMBL/GenBank/DDBJ whole genome shotgun (WGS) entry which is preliminary data.</text>
</comment>
<evidence type="ECO:0000313" key="4">
    <source>
        <dbReference type="EMBL" id="MDA0638735.1"/>
    </source>
</evidence>
<keyword evidence="1 4" id="KW-0808">Transferase</keyword>
<dbReference type="SUPFAM" id="SSF55729">
    <property type="entry name" value="Acyl-CoA N-acyltransferases (Nat)"/>
    <property type="match status" value="1"/>
</dbReference>
<keyword evidence="5" id="KW-1185">Reference proteome</keyword>
<reference evidence="4" key="1">
    <citation type="submission" date="2022-11" db="EMBL/GenBank/DDBJ databases">
        <title>Nonomuraea corallina sp. nov., a new species of the genus Nonomuraea isolated from sea side sediment in Thai sea.</title>
        <authorList>
            <person name="Ngamcharungchit C."/>
            <person name="Matsumoto A."/>
            <person name="Suriyachadkun C."/>
            <person name="Panbangred W."/>
            <person name="Inahashi Y."/>
            <person name="Intra B."/>
        </authorList>
    </citation>
    <scope>NUCLEOTIDE SEQUENCE</scope>
    <source>
        <strain evidence="4">MCN248</strain>
    </source>
</reference>
<dbReference type="GO" id="GO:0016746">
    <property type="term" value="F:acyltransferase activity"/>
    <property type="evidence" value="ECO:0007669"/>
    <property type="project" value="UniProtKB-KW"/>
</dbReference>
<evidence type="ECO:0000256" key="1">
    <source>
        <dbReference type="ARBA" id="ARBA00022679"/>
    </source>
</evidence>
<evidence type="ECO:0000313" key="5">
    <source>
        <dbReference type="Proteomes" id="UP001144036"/>
    </source>
</evidence>
<dbReference type="CDD" id="cd04301">
    <property type="entry name" value="NAT_SF"/>
    <property type="match status" value="1"/>
</dbReference>
<evidence type="ECO:0000259" key="3">
    <source>
        <dbReference type="PROSITE" id="PS51186"/>
    </source>
</evidence>
<feature type="domain" description="N-acetyltransferase" evidence="3">
    <location>
        <begin position="37"/>
        <end position="190"/>
    </location>
</feature>
<proteinExistence type="predicted"/>
<dbReference type="Proteomes" id="UP001144036">
    <property type="component" value="Unassembled WGS sequence"/>
</dbReference>
<feature type="non-terminal residue" evidence="4">
    <location>
        <position position="1"/>
    </location>
</feature>
<gene>
    <name evidence="4" type="ORF">OUY22_35450</name>
</gene>
<dbReference type="PANTHER" id="PTHR43877:SF1">
    <property type="entry name" value="ACETYLTRANSFERASE"/>
    <property type="match status" value="1"/>
</dbReference>
<evidence type="ECO:0000256" key="2">
    <source>
        <dbReference type="ARBA" id="ARBA00023315"/>
    </source>
</evidence>
<dbReference type="Gene3D" id="3.40.630.30">
    <property type="match status" value="1"/>
</dbReference>
<dbReference type="Pfam" id="PF00583">
    <property type="entry name" value="Acetyltransf_1"/>
    <property type="match status" value="1"/>
</dbReference>
<dbReference type="InterPro" id="IPR050832">
    <property type="entry name" value="Bact_Acetyltransf"/>
</dbReference>